<keyword evidence="4" id="KW-1185">Reference proteome</keyword>
<dbReference type="Gene3D" id="1.25.40.10">
    <property type="entry name" value="Tetratricopeptide repeat domain"/>
    <property type="match status" value="1"/>
</dbReference>
<accession>A0A5C3EI78</accession>
<evidence type="ECO:0000313" key="3">
    <source>
        <dbReference type="EMBL" id="SPO29201.1"/>
    </source>
</evidence>
<dbReference type="InterPro" id="IPR051222">
    <property type="entry name" value="PPR/CCM1_RNA-binding"/>
</dbReference>
<dbReference type="Proteomes" id="UP000324022">
    <property type="component" value="Unassembled WGS sequence"/>
</dbReference>
<protein>
    <submittedName>
        <fullName evidence="3">Uncharacterized protein</fullName>
    </submittedName>
</protein>
<keyword evidence="1" id="KW-0677">Repeat</keyword>
<evidence type="ECO:0000256" key="1">
    <source>
        <dbReference type="ARBA" id="ARBA00022737"/>
    </source>
</evidence>
<feature type="region of interest" description="Disordered" evidence="2">
    <location>
        <begin position="624"/>
        <end position="644"/>
    </location>
</feature>
<evidence type="ECO:0000313" key="4">
    <source>
        <dbReference type="Proteomes" id="UP000324022"/>
    </source>
</evidence>
<reference evidence="3 4" key="1">
    <citation type="submission" date="2018-03" db="EMBL/GenBank/DDBJ databases">
        <authorList>
            <person name="Guldener U."/>
        </authorList>
    </citation>
    <scope>NUCLEOTIDE SEQUENCE [LARGE SCALE GENOMIC DNA]</scope>
    <source>
        <strain evidence="3 4">NBRC100155</strain>
    </source>
</reference>
<dbReference type="PANTHER" id="PTHR47942">
    <property type="entry name" value="TETRATRICOPEPTIDE REPEAT (TPR)-LIKE SUPERFAMILY PROTEIN-RELATED"/>
    <property type="match status" value="1"/>
</dbReference>
<proteinExistence type="predicted"/>
<name>A0A5C3EI78_9BASI</name>
<dbReference type="AlphaFoldDB" id="A0A5C3EI78"/>
<dbReference type="OrthoDB" id="3360377at2759"/>
<organism evidence="3 4">
    <name type="scientific">Ustilago trichophora</name>
    <dbReference type="NCBI Taxonomy" id="86804"/>
    <lineage>
        <taxon>Eukaryota</taxon>
        <taxon>Fungi</taxon>
        <taxon>Dikarya</taxon>
        <taxon>Basidiomycota</taxon>
        <taxon>Ustilaginomycotina</taxon>
        <taxon>Ustilaginomycetes</taxon>
        <taxon>Ustilaginales</taxon>
        <taxon>Ustilaginaceae</taxon>
        <taxon>Ustilago</taxon>
    </lineage>
</organism>
<dbReference type="PANTHER" id="PTHR47942:SF63">
    <property type="entry name" value="PENTATRICOPEPTIDE REPEAT-CONTAINING PROTEIN"/>
    <property type="match status" value="1"/>
</dbReference>
<evidence type="ECO:0000256" key="2">
    <source>
        <dbReference type="SAM" id="MobiDB-lite"/>
    </source>
</evidence>
<dbReference type="InterPro" id="IPR011990">
    <property type="entry name" value="TPR-like_helical_dom_sf"/>
</dbReference>
<dbReference type="EMBL" id="OOIN01000027">
    <property type="protein sequence ID" value="SPO29201.1"/>
    <property type="molecule type" value="Genomic_DNA"/>
</dbReference>
<gene>
    <name evidence="3" type="ORF">UTRI_06150</name>
</gene>
<sequence>MRRSNSALPARDAYRALWQQQQPQHQRRVLSSAAIYPSYAWPASSSTSTANSAPTPLSFSYSAASSSSKSKRPSRLTRPLFAFASAYSTSNPASPLPGSNNDIDPRGVDYSLFEVEDESYAQYASTSAIVDETNTAQQVGTSAVAAVESTTALSAPTQLLVRLINAADFEAATTVLRELQTLRAPLNEPLPIYSTAALWAIRHSKEQDMLTWMRLCPGYTPGTKYLETASSTTYPKQVRSIATNFRKCFMILLDSYGDDMRLLQKASMIAAEKGLWSVLQSTLAQILRFGVGRMPASEATNPALAWQYFNRLVQVHQSQRGLKEEGRKKAILSATVELRGLYNLGIRTLALAGRFDDAIHWAYKSVDVNNAGLAQILRLESFTENLLMEELVRAGSFWVDQARSLADRLSSAPTRPMMHKCVNVDVVIERIQRQAAFTSIETDTDYASRPGSSLDNTIQAHLQQGDVVTARDHLLYVLRSAARVRRDGDEPPLPYASSSADGESIFAHLPSARILSELNDMANKLGTVSVTSSLTETDMHHPEFEPPDPTSQETLTAEEFLRPIRDNLLRVRGGKGLWETARLYGYVQKGKYKEAVQFYVGRAGFKMPSGGITTELVSLALDQQSLPKPSRRESTDQVTGMRGKHWPSTHSINLMLKAITGVCVEAKDYSRLMQVYNVWKESSIPSTTASQQDSTEEEVQELVFDQWPPSQRPDSHTFDPFLRASGRLNVETHATSPEAKIEKQSFGSSQAMLDIIRDMTEQFAVRPSVSSWTIALECLAREGRARWTSTTSVLARAVGINTSSPLSPSPAEHMVNEAQPSFAPANLATYTALIRALIRVSHTEGGSMVEEAAAVRDDLLARTLDLDVAVRHFVQAEKEQEVEEGDRFYSDLLARWQAVQQTEMQQDLRQRWDASLVLTANQGRTVEALRELWLVESSVRSPEHP</sequence>